<protein>
    <submittedName>
        <fullName evidence="3">HTH domain-containing protein</fullName>
    </submittedName>
</protein>
<feature type="domain" description="Helix-turn-helix type 11" evidence="1">
    <location>
        <begin position="6"/>
        <end position="59"/>
    </location>
</feature>
<dbReference type="InterPro" id="IPR051534">
    <property type="entry name" value="CBASS_pafABC_assoc_protein"/>
</dbReference>
<evidence type="ECO:0000313" key="4">
    <source>
        <dbReference type="Proteomes" id="UP000183685"/>
    </source>
</evidence>
<dbReference type="InterPro" id="IPR013196">
    <property type="entry name" value="HTH_11"/>
</dbReference>
<evidence type="ECO:0000259" key="1">
    <source>
        <dbReference type="Pfam" id="PF08279"/>
    </source>
</evidence>
<name>A0A1G6ZP59_9PROT</name>
<feature type="domain" description="WYL" evidence="2">
    <location>
        <begin position="138"/>
        <end position="203"/>
    </location>
</feature>
<dbReference type="SUPFAM" id="SSF46785">
    <property type="entry name" value="Winged helix' DNA-binding domain"/>
    <property type="match status" value="1"/>
</dbReference>
<dbReference type="AlphaFoldDB" id="A0A1G6ZP59"/>
<dbReference type="InterPro" id="IPR036390">
    <property type="entry name" value="WH_DNA-bd_sf"/>
</dbReference>
<reference evidence="3 4" key="1">
    <citation type="submission" date="2016-10" db="EMBL/GenBank/DDBJ databases">
        <authorList>
            <person name="de Groot N.N."/>
        </authorList>
    </citation>
    <scope>NUCLEOTIDE SEQUENCE [LARGE SCALE GENOMIC DNA]</scope>
    <source>
        <strain evidence="3 4">CGMCC 1.9109</strain>
    </source>
</reference>
<sequence length="232" mass="26789">MKRADRLFQIVNFLQGRRMAVTAERIADEFDISIRTVYRDIQDLIITGVPINGEAGVGYMLDKSYYLPPMTFDVEELEVLMLGAAMVSSWTDTDMSVSAQTLIRKVRNALSERDRETFEGIALFAPPSRARPPWNINFSAIRRAVRKKEKIHLDYSDEQGRSTERTIRPLSLVFVGPVWMMLGWCELRKDFRHFRLDRVNQATFTGEFFEDTPETSLQTYLDSLGYCDGLRP</sequence>
<dbReference type="PANTHER" id="PTHR34580:SF3">
    <property type="entry name" value="PROTEIN PAFB"/>
    <property type="match status" value="1"/>
</dbReference>
<organism evidence="3 4">
    <name type="scientific">Kordiimonas lacus</name>
    <dbReference type="NCBI Taxonomy" id="637679"/>
    <lineage>
        <taxon>Bacteria</taxon>
        <taxon>Pseudomonadati</taxon>
        <taxon>Pseudomonadota</taxon>
        <taxon>Alphaproteobacteria</taxon>
        <taxon>Kordiimonadales</taxon>
        <taxon>Kordiimonadaceae</taxon>
        <taxon>Kordiimonas</taxon>
    </lineage>
</organism>
<dbReference type="Proteomes" id="UP000183685">
    <property type="component" value="Unassembled WGS sequence"/>
</dbReference>
<dbReference type="STRING" id="637679.GCA_001550055_01994"/>
<accession>A0A1G6ZP59</accession>
<gene>
    <name evidence="3" type="ORF">SAMN04488071_1861</name>
</gene>
<keyword evidence="4" id="KW-1185">Reference proteome</keyword>
<dbReference type="PANTHER" id="PTHR34580">
    <property type="match status" value="1"/>
</dbReference>
<evidence type="ECO:0000259" key="2">
    <source>
        <dbReference type="Pfam" id="PF13280"/>
    </source>
</evidence>
<evidence type="ECO:0000313" key="3">
    <source>
        <dbReference type="EMBL" id="SDE03346.1"/>
    </source>
</evidence>
<proteinExistence type="predicted"/>
<dbReference type="OrthoDB" id="9807255at2"/>
<dbReference type="PROSITE" id="PS52050">
    <property type="entry name" value="WYL"/>
    <property type="match status" value="1"/>
</dbReference>
<dbReference type="Pfam" id="PF08279">
    <property type="entry name" value="HTH_11"/>
    <property type="match status" value="1"/>
</dbReference>
<dbReference type="InterPro" id="IPR036388">
    <property type="entry name" value="WH-like_DNA-bd_sf"/>
</dbReference>
<dbReference type="Gene3D" id="1.10.10.10">
    <property type="entry name" value="Winged helix-like DNA-binding domain superfamily/Winged helix DNA-binding domain"/>
    <property type="match status" value="1"/>
</dbReference>
<dbReference type="RefSeq" id="WP_074519403.1">
    <property type="nucleotide sequence ID" value="NZ_FNAK01000004.1"/>
</dbReference>
<dbReference type="InterPro" id="IPR026881">
    <property type="entry name" value="WYL_dom"/>
</dbReference>
<dbReference type="EMBL" id="FNAK01000004">
    <property type="protein sequence ID" value="SDE03346.1"/>
    <property type="molecule type" value="Genomic_DNA"/>
</dbReference>
<dbReference type="Pfam" id="PF13280">
    <property type="entry name" value="WYL"/>
    <property type="match status" value="1"/>
</dbReference>